<dbReference type="Gene3D" id="2.60.120.200">
    <property type="match status" value="1"/>
</dbReference>
<accession>A0ABW8YG86</accession>
<dbReference type="Pfam" id="PF18483">
    <property type="entry name" value="Lectin_L-type_dom"/>
    <property type="match status" value="1"/>
</dbReference>
<dbReference type="InterPro" id="IPR056573">
    <property type="entry name" value="Lectin_L-type_dom"/>
</dbReference>
<name>A0ABW8YG86_9FLAO</name>
<keyword evidence="2" id="KW-1185">Reference proteome</keyword>
<comment type="caution">
    <text evidence="1">The sequence shown here is derived from an EMBL/GenBank/DDBJ whole genome shotgun (WGS) entry which is preliminary data.</text>
</comment>
<sequence length="514" mass="54928">MKSLPHFIPSYLSRIFIFGICFFLSSQVFAQLTPSFVNNASEMANGCYRITNNAQSNSGAVWYNNPIDLNNDFEIVFNAYFGANSNGADGITFVMKTTSTPVIGIIGGGLGYRDLPDQPSLAVEFDTYKNTNTSSGLFVNDPVFDHVALQTAGNISHASVNNLVAPVQASPTSTNIKDNTEHEVKIRWNSSSQTFKVIFDCSERFSYTADLINDIFDGTSNVYFGFTGSTGGQSNLQYVCFQYLSFLESGLENQVICAGDSVDTIDGTYTGAVSYQWSPIIGVSNPSIPNPVFSPAQTITYTLTITDSCGDTLEQDVTIEVSQPSAVVGIIESPVCSSTGEAQFLISGEPDTEVTYSINNGIEQNVIIDDTGNTTVSVTDMTEDVTINLVSITMLSSPFCTSTLAETATVEVVLDDASFFLIPGCDGATATVTGVTGGVFDFSEPPIDDAVIDPATGEITGGTPEATYFVSYTTNGFCSNTSIEQVTLFPLPTIPSPITNYVQCDQTDPDANDG</sequence>
<evidence type="ECO:0000313" key="1">
    <source>
        <dbReference type="EMBL" id="MFL9839279.1"/>
    </source>
</evidence>
<reference evidence="1 2" key="1">
    <citation type="submission" date="2024-06" db="EMBL/GenBank/DDBJ databases">
        <authorList>
            <person name="Kaempfer P."/>
            <person name="Viver T."/>
        </authorList>
    </citation>
    <scope>NUCLEOTIDE SEQUENCE [LARGE SCALE GENOMIC DNA]</scope>
    <source>
        <strain evidence="1 2">ST-75</strain>
    </source>
</reference>
<dbReference type="EMBL" id="JBELQB010000019">
    <property type="protein sequence ID" value="MFL9839279.1"/>
    <property type="molecule type" value="Genomic_DNA"/>
</dbReference>
<dbReference type="RefSeq" id="WP_408076227.1">
    <property type="nucleotide sequence ID" value="NZ_JBELQB010000019.1"/>
</dbReference>
<dbReference type="PANTHER" id="PTHR12223">
    <property type="entry name" value="VESICULAR MANNOSE-BINDING LECTIN"/>
    <property type="match status" value="1"/>
</dbReference>
<dbReference type="InterPro" id="IPR013320">
    <property type="entry name" value="ConA-like_dom_sf"/>
</dbReference>
<dbReference type="SUPFAM" id="SSF49899">
    <property type="entry name" value="Concanavalin A-like lectins/glucanases"/>
    <property type="match status" value="1"/>
</dbReference>
<organism evidence="1 2">
    <name type="scientific">Flavobacterium rhizophilum</name>
    <dbReference type="NCBI Taxonomy" id="3163296"/>
    <lineage>
        <taxon>Bacteria</taxon>
        <taxon>Pseudomonadati</taxon>
        <taxon>Bacteroidota</taxon>
        <taxon>Flavobacteriia</taxon>
        <taxon>Flavobacteriales</taxon>
        <taxon>Flavobacteriaceae</taxon>
        <taxon>Flavobacterium</taxon>
    </lineage>
</organism>
<dbReference type="InterPro" id="IPR019825">
    <property type="entry name" value="Lectin_legB_Mn/Ca_BS"/>
</dbReference>
<dbReference type="PROSITE" id="PS00307">
    <property type="entry name" value="LECTIN_LEGUME_BETA"/>
    <property type="match status" value="1"/>
</dbReference>
<dbReference type="Proteomes" id="UP001629059">
    <property type="component" value="Unassembled WGS sequence"/>
</dbReference>
<gene>
    <name evidence="1" type="ORF">ABS768_17360</name>
</gene>
<dbReference type="CDD" id="cd01951">
    <property type="entry name" value="lectin_L-type"/>
    <property type="match status" value="1"/>
</dbReference>
<feature type="non-terminal residue" evidence="1">
    <location>
        <position position="514"/>
    </location>
</feature>
<protein>
    <submittedName>
        <fullName evidence="1">L-type lectin-domain containing protein</fullName>
    </submittedName>
</protein>
<proteinExistence type="predicted"/>
<dbReference type="InterPro" id="IPR051136">
    <property type="entry name" value="Intracellular_Lectin-GPT"/>
</dbReference>
<evidence type="ECO:0000313" key="2">
    <source>
        <dbReference type="Proteomes" id="UP001629059"/>
    </source>
</evidence>